<dbReference type="Pfam" id="PF02668">
    <property type="entry name" value="TauD"/>
    <property type="match status" value="1"/>
</dbReference>
<dbReference type="SUPFAM" id="SSF50985">
    <property type="entry name" value="RCC1/BLIP-II"/>
    <property type="match status" value="1"/>
</dbReference>
<dbReference type="PROSITE" id="PS50012">
    <property type="entry name" value="RCC1_3"/>
    <property type="match status" value="3"/>
</dbReference>
<keyword evidence="5" id="KW-0560">Oxidoreductase</keyword>
<sequence>MSPTLEPLSFPPSLEAGRFQEFGREVKGIHPRDILMDPESFRTVEDALYRHGILLFRGVTLTPEEQYDIVKAFDTSAEQYGHGNDHEKATKTVLHSYLNTIPRVPQVQVIGHGIVRDHEGLEEVKLKHGHHKTFHRTQIPLEDEEKFGATRFFRWHMDAALYNFDPPKVTALYGIRVPQGPEQVVWYGDGSGDELAVPLGTTAFVSGKTMFDILPDEWKSFAVRAKARYAPHPFEWIRNAKAVSTGFGIVSEGLETPFTELSPWEEQKRKTYPFLWKNPVTGNLHFQVHPMTITDIFVDPLPSHITERKGKYPEGGHIADLKEIRAILHEMQRPGIAPNPLPFTIAMPLVLLSAGSNAHGQLGHSSNEDSSNFLACTFDGVPNGSLPIGTTRILDLATGANHTVALLERVKEDQPEKTYTEIWGCGDGRAGQLGARYKDAVSQPDASSSIFRRLDLPLKEEGLEGHQCKMVAAGWETTYFVYSPPHRDDALQQHSDVLLSIGSNEWGDLGIGGVISAKSHIKRSTVKARPVFKELNRVRFDAVLVDGTTLSSSGGLRVQSIAASQHHVVAQLRSVTTGRGWLVGWGAGRHGQISPLSSSASPSDIPSRAAAIVDSPQLIAKENVDDPYLSCSVGSQHSVFLKSSGMLDRLGSNRKGQLDLFSLDGQEVKAIGCTWNGTFTVTPVEGKAGVSVFATGSNTHGQLGCGVAADDPAPGVSPKRSRPSFPDSLKEALLTKLACGSEHVLTLWNGSSRPE</sequence>
<dbReference type="Gene3D" id="2.130.10.30">
    <property type="entry name" value="Regulator of chromosome condensation 1/beta-lactamase-inhibitor protein II"/>
    <property type="match status" value="2"/>
</dbReference>
<dbReference type="PANTHER" id="PTHR43779:SF2">
    <property type="entry name" value="ALPHA-KETOGLUTARATE-DEPENDENT XANTHINE DIOXYGENASE XAN1"/>
    <property type="match status" value="1"/>
</dbReference>
<dbReference type="OrthoDB" id="5370059at2759"/>
<dbReference type="GO" id="GO:0046872">
    <property type="term" value="F:metal ion binding"/>
    <property type="evidence" value="ECO:0007669"/>
    <property type="project" value="UniProtKB-KW"/>
</dbReference>
<protein>
    <recommendedName>
        <fullName evidence="8">TauD/TfdA-like domain-containing protein</fullName>
    </recommendedName>
</protein>
<keyword evidence="10" id="KW-1185">Reference proteome</keyword>
<dbReference type="STRING" id="2316362.A0A4Q2D517"/>
<evidence type="ECO:0000256" key="5">
    <source>
        <dbReference type="ARBA" id="ARBA00023002"/>
    </source>
</evidence>
<dbReference type="PANTHER" id="PTHR43779">
    <property type="entry name" value="DIOXYGENASE RV0097-RELATED"/>
    <property type="match status" value="1"/>
</dbReference>
<dbReference type="InterPro" id="IPR042098">
    <property type="entry name" value="TauD-like_sf"/>
</dbReference>
<name>A0A4Q2D517_9AGAR</name>
<dbReference type="Gene3D" id="3.60.130.10">
    <property type="entry name" value="Clavaminate synthase-like"/>
    <property type="match status" value="1"/>
</dbReference>
<proteinExistence type="inferred from homology"/>
<keyword evidence="3" id="KW-0479">Metal-binding</keyword>
<evidence type="ECO:0000313" key="10">
    <source>
        <dbReference type="Proteomes" id="UP000290288"/>
    </source>
</evidence>
<evidence type="ECO:0000256" key="1">
    <source>
        <dbReference type="ARBA" id="ARBA00001954"/>
    </source>
</evidence>
<evidence type="ECO:0000256" key="3">
    <source>
        <dbReference type="ARBA" id="ARBA00022723"/>
    </source>
</evidence>
<evidence type="ECO:0000256" key="7">
    <source>
        <dbReference type="PROSITE-ProRule" id="PRU00235"/>
    </source>
</evidence>
<dbReference type="InterPro" id="IPR000408">
    <property type="entry name" value="Reg_chr_condens"/>
</dbReference>
<gene>
    <name evidence="9" type="ORF">EST38_g12420</name>
</gene>
<organism evidence="9 10">
    <name type="scientific">Candolleomyces aberdarensis</name>
    <dbReference type="NCBI Taxonomy" id="2316362"/>
    <lineage>
        <taxon>Eukaryota</taxon>
        <taxon>Fungi</taxon>
        <taxon>Dikarya</taxon>
        <taxon>Basidiomycota</taxon>
        <taxon>Agaricomycotina</taxon>
        <taxon>Agaricomycetes</taxon>
        <taxon>Agaricomycetidae</taxon>
        <taxon>Agaricales</taxon>
        <taxon>Agaricineae</taxon>
        <taxon>Psathyrellaceae</taxon>
        <taxon>Candolleomyces</taxon>
    </lineage>
</organism>
<evidence type="ECO:0000256" key="6">
    <source>
        <dbReference type="ARBA" id="ARBA00023004"/>
    </source>
</evidence>
<keyword evidence="6" id="KW-0408">Iron</keyword>
<dbReference type="InterPro" id="IPR051178">
    <property type="entry name" value="TfdA_dioxygenase"/>
</dbReference>
<reference evidence="9 10" key="1">
    <citation type="submission" date="2019-01" db="EMBL/GenBank/DDBJ databases">
        <title>Draft genome sequence of Psathyrella aberdarensis IHI B618.</title>
        <authorList>
            <person name="Buettner E."/>
            <person name="Kellner H."/>
        </authorList>
    </citation>
    <scope>NUCLEOTIDE SEQUENCE [LARGE SCALE GENOMIC DNA]</scope>
    <source>
        <strain evidence="9 10">IHI B618</strain>
    </source>
</reference>
<dbReference type="SUPFAM" id="SSF51197">
    <property type="entry name" value="Clavaminate synthase-like"/>
    <property type="match status" value="1"/>
</dbReference>
<feature type="repeat" description="RCC1" evidence="7">
    <location>
        <begin position="690"/>
        <end position="750"/>
    </location>
</feature>
<feature type="domain" description="TauD/TfdA-like" evidence="8">
    <location>
        <begin position="22"/>
        <end position="292"/>
    </location>
</feature>
<feature type="repeat" description="RCC1" evidence="7">
    <location>
        <begin position="580"/>
        <end position="644"/>
    </location>
</feature>
<dbReference type="EMBL" id="SDEE01000918">
    <property type="protein sequence ID" value="RXW13434.1"/>
    <property type="molecule type" value="Genomic_DNA"/>
</dbReference>
<dbReference type="InterPro" id="IPR009091">
    <property type="entry name" value="RCC1/BLIP-II"/>
</dbReference>
<feature type="repeat" description="RCC1" evidence="7">
    <location>
        <begin position="349"/>
        <end position="409"/>
    </location>
</feature>
<evidence type="ECO:0000259" key="8">
    <source>
        <dbReference type="Pfam" id="PF02668"/>
    </source>
</evidence>
<comment type="cofactor">
    <cofactor evidence="1">
        <name>Fe(2+)</name>
        <dbReference type="ChEBI" id="CHEBI:29033"/>
    </cofactor>
</comment>
<accession>A0A4Q2D517</accession>
<dbReference type="Proteomes" id="UP000290288">
    <property type="component" value="Unassembled WGS sequence"/>
</dbReference>
<dbReference type="AlphaFoldDB" id="A0A4Q2D517"/>
<feature type="non-terminal residue" evidence="9">
    <location>
        <position position="755"/>
    </location>
</feature>
<evidence type="ECO:0000256" key="4">
    <source>
        <dbReference type="ARBA" id="ARBA00022964"/>
    </source>
</evidence>
<evidence type="ECO:0000256" key="2">
    <source>
        <dbReference type="ARBA" id="ARBA00005896"/>
    </source>
</evidence>
<comment type="similarity">
    <text evidence="2">Belongs to the TfdA dioxygenase family.</text>
</comment>
<dbReference type="InterPro" id="IPR003819">
    <property type="entry name" value="TauD/TfdA-like"/>
</dbReference>
<evidence type="ECO:0000313" key="9">
    <source>
        <dbReference type="EMBL" id="RXW13434.1"/>
    </source>
</evidence>
<comment type="caution">
    <text evidence="9">The sequence shown here is derived from an EMBL/GenBank/DDBJ whole genome shotgun (WGS) entry which is preliminary data.</text>
</comment>
<keyword evidence="4" id="KW-0223">Dioxygenase</keyword>
<dbReference type="GO" id="GO:0051213">
    <property type="term" value="F:dioxygenase activity"/>
    <property type="evidence" value="ECO:0007669"/>
    <property type="project" value="UniProtKB-KW"/>
</dbReference>